<proteinExistence type="inferred from homology"/>
<feature type="region of interest" description="Disordered" evidence="6">
    <location>
        <begin position="22"/>
        <end position="49"/>
    </location>
</feature>
<evidence type="ECO:0000256" key="2">
    <source>
        <dbReference type="ARBA" id="ARBA00022670"/>
    </source>
</evidence>
<dbReference type="Pfam" id="PF05577">
    <property type="entry name" value="Peptidase_S28"/>
    <property type="match status" value="1"/>
</dbReference>
<feature type="compositionally biased region" description="Polar residues" evidence="6">
    <location>
        <begin position="73"/>
        <end position="94"/>
    </location>
</feature>
<dbReference type="AlphaFoldDB" id="A0A8S3VDQ9"/>
<evidence type="ECO:0000313" key="8">
    <source>
        <dbReference type="Proteomes" id="UP000683360"/>
    </source>
</evidence>
<feature type="region of interest" description="Disordered" evidence="6">
    <location>
        <begin position="73"/>
        <end position="121"/>
    </location>
</feature>
<keyword evidence="2" id="KW-0645">Protease</keyword>
<dbReference type="SUPFAM" id="SSF56801">
    <property type="entry name" value="Acetyl-CoA synthetase-like"/>
    <property type="match status" value="1"/>
</dbReference>
<dbReference type="GO" id="GO:0008239">
    <property type="term" value="F:dipeptidyl-peptidase activity"/>
    <property type="evidence" value="ECO:0007669"/>
    <property type="project" value="TreeGrafter"/>
</dbReference>
<dbReference type="PANTHER" id="PTHR11010">
    <property type="entry name" value="PROTEASE S28 PRO-X CARBOXYPEPTIDASE-RELATED"/>
    <property type="match status" value="1"/>
</dbReference>
<evidence type="ECO:0000256" key="5">
    <source>
        <dbReference type="ARBA" id="ARBA00023180"/>
    </source>
</evidence>
<dbReference type="EMBL" id="CAJPWZ010003238">
    <property type="protein sequence ID" value="CAG2254312.1"/>
    <property type="molecule type" value="Genomic_DNA"/>
</dbReference>
<dbReference type="GO" id="GO:0004185">
    <property type="term" value="F:serine-type carboxypeptidase activity"/>
    <property type="evidence" value="ECO:0007669"/>
    <property type="project" value="UniProtKB-EC"/>
</dbReference>
<dbReference type="GO" id="GO:0043535">
    <property type="term" value="P:regulation of blood vessel endothelial cell migration"/>
    <property type="evidence" value="ECO:0007669"/>
    <property type="project" value="TreeGrafter"/>
</dbReference>
<keyword evidence="3" id="KW-0732">Signal</keyword>
<dbReference type="InterPro" id="IPR008758">
    <property type="entry name" value="Peptidase_S28"/>
</dbReference>
<dbReference type="OrthoDB" id="2130629at2759"/>
<keyword evidence="5" id="KW-0325">Glycoprotein</keyword>
<reference evidence="7" key="1">
    <citation type="submission" date="2021-03" db="EMBL/GenBank/DDBJ databases">
        <authorList>
            <person name="Bekaert M."/>
        </authorList>
    </citation>
    <scope>NUCLEOTIDE SEQUENCE</scope>
</reference>
<name>A0A8S3VDQ9_MYTED</name>
<evidence type="ECO:0000256" key="4">
    <source>
        <dbReference type="ARBA" id="ARBA00022801"/>
    </source>
</evidence>
<gene>
    <name evidence="7" type="ORF">MEDL_65794</name>
</gene>
<accession>A0A8S3VDQ9</accession>
<comment type="similarity">
    <text evidence="1">Belongs to the peptidase S28 family.</text>
</comment>
<dbReference type="Gene3D" id="2.30.38.10">
    <property type="entry name" value="Luciferase, Domain 3"/>
    <property type="match status" value="1"/>
</dbReference>
<dbReference type="GO" id="GO:0006508">
    <property type="term" value="P:proteolysis"/>
    <property type="evidence" value="ECO:0007669"/>
    <property type="project" value="UniProtKB-KW"/>
</dbReference>
<dbReference type="GO" id="GO:0003085">
    <property type="term" value="P:negative regulation of systemic arterial blood pressure"/>
    <property type="evidence" value="ECO:0007669"/>
    <property type="project" value="TreeGrafter"/>
</dbReference>
<organism evidence="7 8">
    <name type="scientific">Mytilus edulis</name>
    <name type="common">Blue mussel</name>
    <dbReference type="NCBI Taxonomy" id="6550"/>
    <lineage>
        <taxon>Eukaryota</taxon>
        <taxon>Metazoa</taxon>
        <taxon>Spiralia</taxon>
        <taxon>Lophotrochozoa</taxon>
        <taxon>Mollusca</taxon>
        <taxon>Bivalvia</taxon>
        <taxon>Autobranchia</taxon>
        <taxon>Pteriomorphia</taxon>
        <taxon>Mytilida</taxon>
        <taxon>Mytiloidea</taxon>
        <taxon>Mytilidae</taxon>
        <taxon>Mytilinae</taxon>
        <taxon>Mytilus</taxon>
    </lineage>
</organism>
<dbReference type="EC" id="3.4.16.2" evidence="7"/>
<evidence type="ECO:0000256" key="6">
    <source>
        <dbReference type="SAM" id="MobiDB-lite"/>
    </source>
</evidence>
<keyword evidence="8" id="KW-1185">Reference proteome</keyword>
<protein>
    <submittedName>
        <fullName evidence="7">PRCP</fullName>
        <ecNumber evidence="7">3.4.16.2</ecNumber>
    </submittedName>
</protein>
<dbReference type="InterPro" id="IPR029058">
    <property type="entry name" value="AB_hydrolase_fold"/>
</dbReference>
<dbReference type="Gene3D" id="3.40.50.1820">
    <property type="entry name" value="alpha/beta hydrolase"/>
    <property type="match status" value="1"/>
</dbReference>
<sequence>MSMWIGTSMRLDTQLNSQQVYRSAGRQVSRSTGQQVDRSAGRQVSKSTGQQVDRLLVIKSGCCVEGRFGTQLNSQQVDRSAGRQVNRSTGQQGDRSAGRRVNRSTGQQVDMSAGRQVDRSAENEGFRFTHMKNNYLKSNNSNSGYFYKTLYFKQKVDHFGFSNNDEFQQRYLVYGGFRPTQDGGPVFFYTGNEGDITWFCNNTGVCSYLSKPLTTDVSLLQSVYQAVNMYYNYTGQHPVWILTRRLASDLGTMGWDYQIVCPDTDTQLDKVGKVGEICVKGPQVMKGYLHNIKATEDIIRDGWLHTG</sequence>
<evidence type="ECO:0000256" key="3">
    <source>
        <dbReference type="ARBA" id="ARBA00022729"/>
    </source>
</evidence>
<keyword evidence="7" id="KW-0121">Carboxypeptidase</keyword>
<keyword evidence="4 7" id="KW-0378">Hydrolase</keyword>
<dbReference type="Proteomes" id="UP000683360">
    <property type="component" value="Unassembled WGS sequence"/>
</dbReference>
<evidence type="ECO:0000256" key="1">
    <source>
        <dbReference type="ARBA" id="ARBA00011079"/>
    </source>
</evidence>
<evidence type="ECO:0000313" key="7">
    <source>
        <dbReference type="EMBL" id="CAG2254312.1"/>
    </source>
</evidence>
<comment type="caution">
    <text evidence="7">The sequence shown here is derived from an EMBL/GenBank/DDBJ whole genome shotgun (WGS) entry which is preliminary data.</text>
</comment>
<dbReference type="PANTHER" id="PTHR11010:SF38">
    <property type="entry name" value="LYSOSOMAL PRO-X CARBOXYPEPTIDASE"/>
    <property type="match status" value="1"/>
</dbReference>